<keyword evidence="7" id="KW-0378">Hydrolase</keyword>
<feature type="transmembrane region" description="Helical" evidence="10">
    <location>
        <begin position="30"/>
        <end position="49"/>
    </location>
</feature>
<evidence type="ECO:0000256" key="2">
    <source>
        <dbReference type="ARBA" id="ARBA00009165"/>
    </source>
</evidence>
<keyword evidence="9 10" id="KW-0472">Membrane</keyword>
<evidence type="ECO:0000256" key="5">
    <source>
        <dbReference type="ARBA" id="ARBA00022670"/>
    </source>
</evidence>
<keyword evidence="6 10" id="KW-0812">Transmembrane</keyword>
<feature type="transmembrane region" description="Helical" evidence="10">
    <location>
        <begin position="194"/>
        <end position="214"/>
    </location>
</feature>
<proteinExistence type="inferred from homology"/>
<evidence type="ECO:0000256" key="3">
    <source>
        <dbReference type="ARBA" id="ARBA00018997"/>
    </source>
</evidence>
<keyword evidence="5" id="KW-0645">Protease</keyword>
<accession>A0A098S9Q8</accession>
<keyword evidence="4" id="KW-1003">Cell membrane</keyword>
<dbReference type="STRING" id="1524460.IX84_06930"/>
<name>A0A098S9Q8_9BACT</name>
<feature type="transmembrane region" description="Helical" evidence="10">
    <location>
        <begin position="169"/>
        <end position="188"/>
    </location>
</feature>
<evidence type="ECO:0000256" key="9">
    <source>
        <dbReference type="ARBA" id="ARBA00023136"/>
    </source>
</evidence>
<comment type="caution">
    <text evidence="11">The sequence shown here is derived from an EMBL/GenBank/DDBJ whole genome shotgun (WGS) entry which is preliminary data.</text>
</comment>
<organism evidence="11 12">
    <name type="scientific">Phaeodactylibacter xiamenensis</name>
    <dbReference type="NCBI Taxonomy" id="1524460"/>
    <lineage>
        <taxon>Bacteria</taxon>
        <taxon>Pseudomonadati</taxon>
        <taxon>Bacteroidota</taxon>
        <taxon>Saprospiria</taxon>
        <taxon>Saprospirales</taxon>
        <taxon>Haliscomenobacteraceae</taxon>
        <taxon>Phaeodactylibacter</taxon>
    </lineage>
</organism>
<reference evidence="11 12" key="1">
    <citation type="journal article" date="2014" name="Int. J. Syst. Evol. Microbiol.">
        <title>Phaeodactylibacter xiamenensis gen. nov., sp. nov., a member of the family Saprospiraceae isolated from the marine alga Phaeodactylum tricornutum.</title>
        <authorList>
            <person name="Chen Z.Jr."/>
            <person name="Lei X."/>
            <person name="Lai Q."/>
            <person name="Li Y."/>
            <person name="Zhang B."/>
            <person name="Zhang J."/>
            <person name="Zhang H."/>
            <person name="Yang L."/>
            <person name="Zheng W."/>
            <person name="Tian Y."/>
            <person name="Yu Z."/>
            <person name="Xu H.Jr."/>
            <person name="Zheng T."/>
        </authorList>
    </citation>
    <scope>NUCLEOTIDE SEQUENCE [LARGE SCALE GENOMIC DNA]</scope>
    <source>
        <strain evidence="11 12">KD52</strain>
    </source>
</reference>
<feature type="transmembrane region" description="Helical" evidence="10">
    <location>
        <begin position="104"/>
        <end position="125"/>
    </location>
</feature>
<feature type="transmembrane region" description="Helical" evidence="10">
    <location>
        <begin position="131"/>
        <end position="153"/>
    </location>
</feature>
<dbReference type="Pfam" id="PF13367">
    <property type="entry name" value="PrsW-protease"/>
    <property type="match status" value="1"/>
</dbReference>
<comment type="similarity">
    <text evidence="2">Belongs to the protease PrsW family.</text>
</comment>
<sequence>MLLFLAAIAPGLLICWYIYKMDKYEREQPFPLFATFWLGAFATLGVVRIETWATYSPFLQGEGVLFTLFSSFIVVALTEELVKYLCLFLYPYRSRFFNEPMDGIVYAVMIGMGFATLENLMYALQYGLETVILRAFTAVPAHAAFAIIMGYYFGKAKFEPDPKIRRKRLLMALFAPLVIHGLYDFLILQEIYEGLIALAIAVLIASIIFARQLLLEQQENSPFKES</sequence>
<dbReference type="PIRSF" id="PIRSF016933">
    <property type="entry name" value="PrsW"/>
    <property type="match status" value="1"/>
</dbReference>
<evidence type="ECO:0000256" key="6">
    <source>
        <dbReference type="ARBA" id="ARBA00022692"/>
    </source>
</evidence>
<evidence type="ECO:0000256" key="1">
    <source>
        <dbReference type="ARBA" id="ARBA00004651"/>
    </source>
</evidence>
<dbReference type="EMBL" id="JPOS01000016">
    <property type="protein sequence ID" value="KGE88851.1"/>
    <property type="molecule type" value="Genomic_DNA"/>
</dbReference>
<protein>
    <recommendedName>
        <fullName evidence="3">Protease PrsW</fullName>
    </recommendedName>
</protein>
<evidence type="ECO:0000256" key="8">
    <source>
        <dbReference type="ARBA" id="ARBA00022989"/>
    </source>
</evidence>
<gene>
    <name evidence="11" type="ORF">IX84_06930</name>
</gene>
<dbReference type="InterPro" id="IPR023596">
    <property type="entry name" value="Peptidase_PrsW_arch/bac"/>
</dbReference>
<dbReference type="GO" id="GO:0005886">
    <property type="term" value="C:plasma membrane"/>
    <property type="evidence" value="ECO:0007669"/>
    <property type="project" value="UniProtKB-SubCell"/>
</dbReference>
<evidence type="ECO:0000256" key="7">
    <source>
        <dbReference type="ARBA" id="ARBA00022801"/>
    </source>
</evidence>
<comment type="subcellular location">
    <subcellularLocation>
        <location evidence="1">Cell membrane</location>
        <topology evidence="1">Multi-pass membrane protein</topology>
    </subcellularLocation>
</comment>
<evidence type="ECO:0000256" key="4">
    <source>
        <dbReference type="ARBA" id="ARBA00022475"/>
    </source>
</evidence>
<evidence type="ECO:0000313" key="12">
    <source>
        <dbReference type="Proteomes" id="UP000029736"/>
    </source>
</evidence>
<evidence type="ECO:0000313" key="11">
    <source>
        <dbReference type="EMBL" id="KGE88851.1"/>
    </source>
</evidence>
<keyword evidence="8 10" id="KW-1133">Transmembrane helix</keyword>
<dbReference type="GO" id="GO:0008233">
    <property type="term" value="F:peptidase activity"/>
    <property type="evidence" value="ECO:0007669"/>
    <property type="project" value="UniProtKB-KW"/>
</dbReference>
<dbReference type="PANTHER" id="PTHR36844">
    <property type="entry name" value="PROTEASE PRSW"/>
    <property type="match status" value="1"/>
</dbReference>
<dbReference type="AlphaFoldDB" id="A0A098S9Q8"/>
<dbReference type="PANTHER" id="PTHR36844:SF1">
    <property type="entry name" value="PROTEASE PRSW"/>
    <property type="match status" value="1"/>
</dbReference>
<evidence type="ECO:0000256" key="10">
    <source>
        <dbReference type="SAM" id="Phobius"/>
    </source>
</evidence>
<dbReference type="Proteomes" id="UP000029736">
    <property type="component" value="Unassembled WGS sequence"/>
</dbReference>
<feature type="transmembrane region" description="Helical" evidence="10">
    <location>
        <begin position="69"/>
        <end position="92"/>
    </location>
</feature>
<keyword evidence="12" id="KW-1185">Reference proteome</keyword>
<dbReference type="InterPro" id="IPR026898">
    <property type="entry name" value="PrsW"/>
</dbReference>
<dbReference type="GO" id="GO:0006508">
    <property type="term" value="P:proteolysis"/>
    <property type="evidence" value="ECO:0007669"/>
    <property type="project" value="UniProtKB-KW"/>
</dbReference>